<evidence type="ECO:0000313" key="1">
    <source>
        <dbReference type="EMBL" id="SMC99540.1"/>
    </source>
</evidence>
<gene>
    <name evidence="1" type="ORF">SAMN04488500_11771</name>
</gene>
<reference evidence="1 2" key="1">
    <citation type="submission" date="2017-04" db="EMBL/GenBank/DDBJ databases">
        <authorList>
            <person name="Afonso C.L."/>
            <person name="Miller P.J."/>
            <person name="Scott M.A."/>
            <person name="Spackman E."/>
            <person name="Goraichik I."/>
            <person name="Dimitrov K.M."/>
            <person name="Suarez D.L."/>
            <person name="Swayne D.E."/>
        </authorList>
    </citation>
    <scope>NUCLEOTIDE SEQUENCE [LARGE SCALE GENOMIC DNA]</scope>
    <source>
        <strain evidence="1 2">DSM 5090</strain>
    </source>
</reference>
<sequence>MNKHRWILKESWSVEQGQRLIFKDSPGNIHMIDATITKDTDEVISKVQAERWSTSELLHFLNQYSNTA</sequence>
<dbReference type="RefSeq" id="WP_084577236.1">
    <property type="nucleotide sequence ID" value="NZ_CP155572.1"/>
</dbReference>
<dbReference type="AlphaFoldDB" id="A0A1W2DPZ3"/>
<name>A0A1W2DPZ3_9FIRM</name>
<protein>
    <submittedName>
        <fullName evidence="1">Uncharacterized protein</fullName>
    </submittedName>
</protein>
<organism evidence="1 2">
    <name type="scientific">Sporomusa malonica</name>
    <dbReference type="NCBI Taxonomy" id="112901"/>
    <lineage>
        <taxon>Bacteria</taxon>
        <taxon>Bacillati</taxon>
        <taxon>Bacillota</taxon>
        <taxon>Negativicutes</taxon>
        <taxon>Selenomonadales</taxon>
        <taxon>Sporomusaceae</taxon>
        <taxon>Sporomusa</taxon>
    </lineage>
</organism>
<accession>A0A1W2DPZ3</accession>
<dbReference type="Proteomes" id="UP000192738">
    <property type="component" value="Unassembled WGS sequence"/>
</dbReference>
<evidence type="ECO:0000313" key="2">
    <source>
        <dbReference type="Proteomes" id="UP000192738"/>
    </source>
</evidence>
<keyword evidence="2" id="KW-1185">Reference proteome</keyword>
<dbReference type="EMBL" id="FWXI01000017">
    <property type="protein sequence ID" value="SMC99540.1"/>
    <property type="molecule type" value="Genomic_DNA"/>
</dbReference>
<proteinExistence type="predicted"/>
<dbReference type="OrthoDB" id="1683947at2"/>